<name>A0A0K1QUP7_PSEFL</name>
<protein>
    <recommendedName>
        <fullName evidence="6">Branched-chain amino acid ABC transporter ATP-binding protein</fullName>
    </recommendedName>
</protein>
<comment type="similarity">
    <text evidence="1">Belongs to the ABC transporter superfamily.</text>
</comment>
<dbReference type="Proteomes" id="UP000017175">
    <property type="component" value="Chromosome"/>
</dbReference>
<sequence>MGLAPIIVQEIFEIVAQLNRDEQVSFLIAEQNINVALKCASQDYVLDTGRVVLSGSREALLARGDLHDFYPGKH</sequence>
<evidence type="ECO:0000256" key="3">
    <source>
        <dbReference type="ARBA" id="ARBA00022970"/>
    </source>
</evidence>
<dbReference type="Gene3D" id="3.40.50.300">
    <property type="entry name" value="P-loop containing nucleotide triphosphate hydrolases"/>
    <property type="match status" value="1"/>
</dbReference>
<dbReference type="InterPro" id="IPR052156">
    <property type="entry name" value="BCAA_Transport_ATP-bd_LivF"/>
</dbReference>
<dbReference type="AlphaFoldDB" id="A0A0K1QUP7"/>
<dbReference type="GO" id="GO:0015658">
    <property type="term" value="F:branched-chain amino acid transmembrane transporter activity"/>
    <property type="evidence" value="ECO:0007669"/>
    <property type="project" value="TreeGrafter"/>
</dbReference>
<evidence type="ECO:0000313" key="5">
    <source>
        <dbReference type="Proteomes" id="UP000017175"/>
    </source>
</evidence>
<evidence type="ECO:0008006" key="6">
    <source>
        <dbReference type="Google" id="ProtNLM"/>
    </source>
</evidence>
<gene>
    <name evidence="4" type="ORF">B723_24535</name>
</gene>
<keyword evidence="2" id="KW-0813">Transport</keyword>
<evidence type="ECO:0000256" key="2">
    <source>
        <dbReference type="ARBA" id="ARBA00022448"/>
    </source>
</evidence>
<dbReference type="PANTHER" id="PTHR43820:SF4">
    <property type="entry name" value="HIGH-AFFINITY BRANCHED-CHAIN AMINO ACID TRANSPORT ATP-BINDING PROTEIN LIVF"/>
    <property type="match status" value="1"/>
</dbReference>
<dbReference type="SUPFAM" id="SSF52540">
    <property type="entry name" value="P-loop containing nucleoside triphosphate hydrolases"/>
    <property type="match status" value="1"/>
</dbReference>
<reference evidence="4 5" key="1">
    <citation type="journal article" date="2012" name="J. Bacteriol.">
        <title>Draft genome sequence of the cyanide-utilizing bacterium Pseudomonas fluorescens strain NCIMB 11764.</title>
        <authorList>
            <person name="Vilo C.A."/>
            <person name="Benedik M.J."/>
            <person name="Kunz D.A."/>
            <person name="Dong Q."/>
        </authorList>
    </citation>
    <scope>NUCLEOTIDE SEQUENCE [LARGE SCALE GENOMIC DNA]</scope>
    <source>
        <strain evidence="4 5">NCIMB 11764</strain>
    </source>
</reference>
<keyword evidence="3" id="KW-0029">Amino-acid transport</keyword>
<dbReference type="GO" id="GO:0015807">
    <property type="term" value="P:L-amino acid transport"/>
    <property type="evidence" value="ECO:0007669"/>
    <property type="project" value="TreeGrafter"/>
</dbReference>
<dbReference type="eggNOG" id="COG0410">
    <property type="taxonomic scope" value="Bacteria"/>
</dbReference>
<dbReference type="InterPro" id="IPR027417">
    <property type="entry name" value="P-loop_NTPase"/>
</dbReference>
<dbReference type="EMBL" id="CP010945">
    <property type="protein sequence ID" value="AKV09387.1"/>
    <property type="molecule type" value="Genomic_DNA"/>
</dbReference>
<evidence type="ECO:0000256" key="1">
    <source>
        <dbReference type="ARBA" id="ARBA00005417"/>
    </source>
</evidence>
<accession>A0A0K1QUP7</accession>
<dbReference type="PANTHER" id="PTHR43820">
    <property type="entry name" value="HIGH-AFFINITY BRANCHED-CHAIN AMINO ACID TRANSPORT ATP-BINDING PROTEIN LIVF"/>
    <property type="match status" value="1"/>
</dbReference>
<organism evidence="4 5">
    <name type="scientific">Pseudomonas fluorescens NCIMB 11764</name>
    <dbReference type="NCBI Taxonomy" id="1221522"/>
    <lineage>
        <taxon>Bacteria</taxon>
        <taxon>Pseudomonadati</taxon>
        <taxon>Pseudomonadota</taxon>
        <taxon>Gammaproteobacteria</taxon>
        <taxon>Pseudomonadales</taxon>
        <taxon>Pseudomonadaceae</taxon>
        <taxon>Pseudomonas</taxon>
    </lineage>
</organism>
<evidence type="ECO:0000313" key="4">
    <source>
        <dbReference type="EMBL" id="AKV09387.1"/>
    </source>
</evidence>
<proteinExistence type="inferred from homology"/>